<dbReference type="GO" id="GO:0006310">
    <property type="term" value="P:DNA recombination"/>
    <property type="evidence" value="ECO:0007669"/>
    <property type="project" value="InterPro"/>
</dbReference>
<dbReference type="InParanoid" id="G4YS41"/>
<dbReference type="STRING" id="1094619.G4YS41"/>
<dbReference type="OMA" id="LRWIRMT"/>
<accession>G4YS41</accession>
<protein>
    <recommendedName>
        <fullName evidence="4">Tyr recombinase domain-containing protein</fullName>
    </recommendedName>
</protein>
<proteinExistence type="predicted"/>
<feature type="non-terminal residue" evidence="2">
    <location>
        <position position="1"/>
    </location>
</feature>
<evidence type="ECO:0000256" key="1">
    <source>
        <dbReference type="SAM" id="MobiDB-lite"/>
    </source>
</evidence>
<name>G4YS41_PHYSP</name>
<dbReference type="GO" id="GO:0003677">
    <property type="term" value="F:DNA binding"/>
    <property type="evidence" value="ECO:0007669"/>
    <property type="project" value="InterPro"/>
</dbReference>
<evidence type="ECO:0000313" key="2">
    <source>
        <dbReference type="EMBL" id="EGZ24742.1"/>
    </source>
</evidence>
<dbReference type="KEGG" id="psoj:PHYSODRAFT_478027"/>
<keyword evidence="3" id="KW-1185">Reference proteome</keyword>
<feature type="region of interest" description="Disordered" evidence="1">
    <location>
        <begin position="213"/>
        <end position="262"/>
    </location>
</feature>
<dbReference type="EMBL" id="JH159152">
    <property type="protein sequence ID" value="EGZ24742.1"/>
    <property type="molecule type" value="Genomic_DNA"/>
</dbReference>
<gene>
    <name evidence="2" type="ORF">PHYSODRAFT_478027</name>
</gene>
<evidence type="ECO:0000313" key="3">
    <source>
        <dbReference type="Proteomes" id="UP000002640"/>
    </source>
</evidence>
<dbReference type="InterPro" id="IPR013762">
    <property type="entry name" value="Integrase-like_cat_sf"/>
</dbReference>
<dbReference type="RefSeq" id="XP_009520030.1">
    <property type="nucleotide sequence ID" value="XM_009521735.1"/>
</dbReference>
<dbReference type="GeneID" id="20654952"/>
<sequence length="262" mass="29306">LYSTAATESEYLDAALVVMMWYLYGRSSDAETVEKSQLSILPGGVLFLRFKRVKTALLQGISLFKDPTNFLTCPLQALAVALVMQKAPSQRMFPQFIAKKHRSDDIDDVQELTLIELLEVDDDQRSMEESEAPSTKRAVPGAQAYVNRLLIRVKKLADLRWIRMTPELTSHSFRRGGAMHANDGTLAENWIIERGGWQLDRVNKAFGYMLGTTSRPKGVPRPEWLEAQGRRTATNTSRSGHASLGPRSQVAAASLFQHDGVR</sequence>
<dbReference type="Proteomes" id="UP000002640">
    <property type="component" value="Unassembled WGS sequence"/>
</dbReference>
<dbReference type="GO" id="GO:0015074">
    <property type="term" value="P:DNA integration"/>
    <property type="evidence" value="ECO:0007669"/>
    <property type="project" value="InterPro"/>
</dbReference>
<dbReference type="Gene3D" id="1.10.443.10">
    <property type="entry name" value="Intergrase catalytic core"/>
    <property type="match status" value="1"/>
</dbReference>
<feature type="compositionally biased region" description="Polar residues" evidence="1">
    <location>
        <begin position="231"/>
        <end position="240"/>
    </location>
</feature>
<evidence type="ECO:0008006" key="4">
    <source>
        <dbReference type="Google" id="ProtNLM"/>
    </source>
</evidence>
<organism evidence="2 3">
    <name type="scientific">Phytophthora sojae (strain P6497)</name>
    <name type="common">Soybean stem and root rot agent</name>
    <name type="synonym">Phytophthora megasperma f. sp. glycines</name>
    <dbReference type="NCBI Taxonomy" id="1094619"/>
    <lineage>
        <taxon>Eukaryota</taxon>
        <taxon>Sar</taxon>
        <taxon>Stramenopiles</taxon>
        <taxon>Oomycota</taxon>
        <taxon>Peronosporomycetes</taxon>
        <taxon>Peronosporales</taxon>
        <taxon>Peronosporaceae</taxon>
        <taxon>Phytophthora</taxon>
    </lineage>
</organism>
<reference evidence="2 3" key="1">
    <citation type="journal article" date="2006" name="Science">
        <title>Phytophthora genome sequences uncover evolutionary origins and mechanisms of pathogenesis.</title>
        <authorList>
            <person name="Tyler B.M."/>
            <person name="Tripathy S."/>
            <person name="Zhang X."/>
            <person name="Dehal P."/>
            <person name="Jiang R.H."/>
            <person name="Aerts A."/>
            <person name="Arredondo F.D."/>
            <person name="Baxter L."/>
            <person name="Bensasson D."/>
            <person name="Beynon J.L."/>
            <person name="Chapman J."/>
            <person name="Damasceno C.M."/>
            <person name="Dorrance A.E."/>
            <person name="Dou D."/>
            <person name="Dickerman A.W."/>
            <person name="Dubchak I.L."/>
            <person name="Garbelotto M."/>
            <person name="Gijzen M."/>
            <person name="Gordon S.G."/>
            <person name="Govers F."/>
            <person name="Grunwald N.J."/>
            <person name="Huang W."/>
            <person name="Ivors K.L."/>
            <person name="Jones R.W."/>
            <person name="Kamoun S."/>
            <person name="Krampis K."/>
            <person name="Lamour K.H."/>
            <person name="Lee M.K."/>
            <person name="McDonald W.H."/>
            <person name="Medina M."/>
            <person name="Meijer H.J."/>
            <person name="Nordberg E.K."/>
            <person name="Maclean D.J."/>
            <person name="Ospina-Giraldo M.D."/>
            <person name="Morris P.F."/>
            <person name="Phuntumart V."/>
            <person name="Putnam N.H."/>
            <person name="Rash S."/>
            <person name="Rose J.K."/>
            <person name="Sakihama Y."/>
            <person name="Salamov A.A."/>
            <person name="Savidor A."/>
            <person name="Scheuring C.F."/>
            <person name="Smith B.M."/>
            <person name="Sobral B.W."/>
            <person name="Terry A."/>
            <person name="Torto-Alalibo T.A."/>
            <person name="Win J."/>
            <person name="Xu Z."/>
            <person name="Zhang H."/>
            <person name="Grigoriev I.V."/>
            <person name="Rokhsar D.S."/>
            <person name="Boore J.L."/>
        </authorList>
    </citation>
    <scope>NUCLEOTIDE SEQUENCE [LARGE SCALE GENOMIC DNA]</scope>
    <source>
        <strain evidence="2 3">P6497</strain>
    </source>
</reference>
<dbReference type="AlphaFoldDB" id="G4YS41"/>